<protein>
    <submittedName>
        <fullName evidence="3">Uncharacterized protein</fullName>
    </submittedName>
</protein>
<dbReference type="AlphaFoldDB" id="A0A427YH92"/>
<reference evidence="3 4" key="1">
    <citation type="submission" date="2018-11" db="EMBL/GenBank/DDBJ databases">
        <title>Genome sequence of Saitozyma podzolica DSM 27192.</title>
        <authorList>
            <person name="Aliyu H."/>
            <person name="Gorte O."/>
            <person name="Ochsenreither K."/>
        </authorList>
    </citation>
    <scope>NUCLEOTIDE SEQUENCE [LARGE SCALE GENOMIC DNA]</scope>
    <source>
        <strain evidence="3 4">DSM 27192</strain>
    </source>
</reference>
<gene>
    <name evidence="3" type="ORF">EHS25_001116</name>
</gene>
<feature type="transmembrane region" description="Helical" evidence="2">
    <location>
        <begin position="125"/>
        <end position="149"/>
    </location>
</feature>
<keyword evidence="2" id="KW-1133">Transmembrane helix</keyword>
<sequence>MAEIRVDDVTSLTAWARDGAALLGIVLGSRAMLRTFHALSSIPPVTKTELAAIQFRAPQHSVGPAPFPSDNDDHLDLDLDLDTESLPQSQSHSQSQSQPPTRPARWTLPLPVPTFTLRRPVSRYVLAKLTAGCFSLSIGLLQLFSMFVMPHITSQLVIDCIWGTVIFLACWHVFWNAIVCVAPFPSTIHLGRPDALSPVGRIQTNLIPFPHAHHLRLVVAALLSVATLWTTAAGYTFLHPFVAGAIALRVATIQPKEKVTMFAAAGGLLAVEAMIGVIAGVCYLIWGADEPKPDDPKKTLPSDYIRALLFVFLSLLPHLMVATLLSLTYRADFSRHTQSQSHSRSIPRLLPLGPSATDRFAVPTSLPSFPAPTFSAGLISSGISVIILRILPSFLDVDPAACALLGVFGSMPFVIFSMGGTAWVTGHGKAWLAYEEDWRIRVLSDDEGELEDVEKAIRSESESESDRTDRVAAHESEQ</sequence>
<evidence type="ECO:0000256" key="1">
    <source>
        <dbReference type="SAM" id="MobiDB-lite"/>
    </source>
</evidence>
<name>A0A427YH92_9TREE</name>
<comment type="caution">
    <text evidence="3">The sequence shown here is derived from an EMBL/GenBank/DDBJ whole genome shotgun (WGS) entry which is preliminary data.</text>
</comment>
<accession>A0A427YH92</accession>
<feature type="transmembrane region" description="Helical" evidence="2">
    <location>
        <begin position="262"/>
        <end position="286"/>
    </location>
</feature>
<proteinExistence type="predicted"/>
<dbReference type="EMBL" id="RSCD01000010">
    <property type="protein sequence ID" value="RSH90511.1"/>
    <property type="molecule type" value="Genomic_DNA"/>
</dbReference>
<evidence type="ECO:0000313" key="4">
    <source>
        <dbReference type="Proteomes" id="UP000279259"/>
    </source>
</evidence>
<evidence type="ECO:0000313" key="3">
    <source>
        <dbReference type="EMBL" id="RSH90511.1"/>
    </source>
</evidence>
<feature type="transmembrane region" description="Helical" evidence="2">
    <location>
        <begin position="307"/>
        <end position="329"/>
    </location>
</feature>
<feature type="compositionally biased region" description="Low complexity" evidence="1">
    <location>
        <begin position="87"/>
        <end position="99"/>
    </location>
</feature>
<feature type="transmembrane region" description="Helical" evidence="2">
    <location>
        <begin position="403"/>
        <end position="424"/>
    </location>
</feature>
<feature type="region of interest" description="Disordered" evidence="1">
    <location>
        <begin position="85"/>
        <end position="106"/>
    </location>
</feature>
<feature type="transmembrane region" description="Helical" evidence="2">
    <location>
        <begin position="217"/>
        <end position="242"/>
    </location>
</feature>
<organism evidence="3 4">
    <name type="scientific">Saitozyma podzolica</name>
    <dbReference type="NCBI Taxonomy" id="1890683"/>
    <lineage>
        <taxon>Eukaryota</taxon>
        <taxon>Fungi</taxon>
        <taxon>Dikarya</taxon>
        <taxon>Basidiomycota</taxon>
        <taxon>Agaricomycotina</taxon>
        <taxon>Tremellomycetes</taxon>
        <taxon>Tremellales</taxon>
        <taxon>Trimorphomycetaceae</taxon>
        <taxon>Saitozyma</taxon>
    </lineage>
</organism>
<dbReference type="Proteomes" id="UP000279259">
    <property type="component" value="Unassembled WGS sequence"/>
</dbReference>
<feature type="transmembrane region" description="Helical" evidence="2">
    <location>
        <begin position="369"/>
        <end position="391"/>
    </location>
</feature>
<feature type="compositionally biased region" description="Basic and acidic residues" evidence="1">
    <location>
        <begin position="453"/>
        <end position="478"/>
    </location>
</feature>
<feature type="region of interest" description="Disordered" evidence="1">
    <location>
        <begin position="451"/>
        <end position="478"/>
    </location>
</feature>
<keyword evidence="2" id="KW-0812">Transmembrane</keyword>
<evidence type="ECO:0000256" key="2">
    <source>
        <dbReference type="SAM" id="Phobius"/>
    </source>
</evidence>
<feature type="transmembrane region" description="Helical" evidence="2">
    <location>
        <begin position="161"/>
        <end position="184"/>
    </location>
</feature>
<keyword evidence="4" id="KW-1185">Reference proteome</keyword>
<keyword evidence="2" id="KW-0472">Membrane</keyword>